<organism evidence="1 2">
    <name type="scientific">Tetranychus urticae</name>
    <name type="common">Two-spotted spider mite</name>
    <dbReference type="NCBI Taxonomy" id="32264"/>
    <lineage>
        <taxon>Eukaryota</taxon>
        <taxon>Metazoa</taxon>
        <taxon>Ecdysozoa</taxon>
        <taxon>Arthropoda</taxon>
        <taxon>Chelicerata</taxon>
        <taxon>Arachnida</taxon>
        <taxon>Acari</taxon>
        <taxon>Acariformes</taxon>
        <taxon>Trombidiformes</taxon>
        <taxon>Prostigmata</taxon>
        <taxon>Eleutherengona</taxon>
        <taxon>Raphignathae</taxon>
        <taxon>Tetranychoidea</taxon>
        <taxon>Tetranychidae</taxon>
        <taxon>Tetranychus</taxon>
    </lineage>
</organism>
<keyword evidence="2" id="KW-1185">Reference proteome</keyword>
<dbReference type="AlphaFoldDB" id="T1L491"/>
<sequence>MFDEVSEEEIDNNYKYNLCIFPLEILQNRKSFADEDSHKGWTHVFVQCYLSLRPSWMESFSRSRQLFQFPYQHALVKCSVVDDDEIIYEAFGSHADYKRACDIACFRLGELLSKNVSSFMMPPYLIGFPNIRGHCFLIAAVLPIFYSYPIMSKLFKINCQDVLEVNLGLGVKRPSKRPRIETPRMWSQSLYRCFKDFHKISRKGFYEMINSGYIEKKVIPESKDDPELPDAPVNPRDDIVLDTLLIRGICNMLGNYCDKDYLKPGGDECQAYGFIMSKLCSSNPELYGDLFFRFKTTSACGNCCNGPYSYEFALPYISVPVNIQFQNILKNPVLLANAQKLSHVHYDPLYCPGKLRDIDTCKFLEHPEVLCMRYEFGKSTEEINVPNNLWLTVNNVSEKYKRLCSSVVIKCYRNEEGEDYPSFYRKPNPTDVFTSWHTYLHVKTIRGWYEVNNGIIYPVDTRLFKKATPGSLHFYQIDRPEFVLPDLCRESIEFFPDR</sequence>
<dbReference type="HOGENOM" id="CLU_547832_0_0_1"/>
<protein>
    <submittedName>
        <fullName evidence="1">Uncharacterized protein</fullName>
    </submittedName>
</protein>
<accession>T1L491</accession>
<name>T1L491_TETUR</name>
<reference evidence="2" key="1">
    <citation type="submission" date="2011-08" db="EMBL/GenBank/DDBJ databases">
        <authorList>
            <person name="Rombauts S."/>
        </authorList>
    </citation>
    <scope>NUCLEOTIDE SEQUENCE</scope>
    <source>
        <strain evidence="2">London</strain>
    </source>
</reference>
<dbReference type="EMBL" id="CAEY01001070">
    <property type="status" value="NOT_ANNOTATED_CDS"/>
    <property type="molecule type" value="Genomic_DNA"/>
</dbReference>
<reference evidence="1" key="2">
    <citation type="submission" date="2015-06" db="UniProtKB">
        <authorList>
            <consortium name="EnsemblMetazoa"/>
        </authorList>
    </citation>
    <scope>IDENTIFICATION</scope>
</reference>
<dbReference type="Proteomes" id="UP000015104">
    <property type="component" value="Unassembled WGS sequence"/>
</dbReference>
<dbReference type="EnsemblMetazoa" id="tetur383g00010.1">
    <property type="protein sequence ID" value="tetur383g00010.1"/>
    <property type="gene ID" value="tetur383g00010"/>
</dbReference>
<proteinExistence type="predicted"/>
<evidence type="ECO:0000313" key="1">
    <source>
        <dbReference type="EnsemblMetazoa" id="tetur383g00010.1"/>
    </source>
</evidence>
<evidence type="ECO:0000313" key="2">
    <source>
        <dbReference type="Proteomes" id="UP000015104"/>
    </source>
</evidence>